<dbReference type="STRING" id="1387277.SAMN06295998_1029"/>
<keyword evidence="4" id="KW-1185">Reference proteome</keyword>
<dbReference type="OrthoDB" id="9814202at2"/>
<dbReference type="InterPro" id="IPR029787">
    <property type="entry name" value="Nucleotide_cyclase"/>
</dbReference>
<dbReference type="SUPFAM" id="SSF55073">
    <property type="entry name" value="Nucleotide cyclase"/>
    <property type="match status" value="1"/>
</dbReference>
<dbReference type="CDD" id="cd01948">
    <property type="entry name" value="EAL"/>
    <property type="match status" value="1"/>
</dbReference>
<dbReference type="Pfam" id="PF00990">
    <property type="entry name" value="GGDEF"/>
    <property type="match status" value="1"/>
</dbReference>
<protein>
    <submittedName>
        <fullName evidence="3">Diguanylate cyclase/phosphodiesterase</fullName>
    </submittedName>
</protein>
<dbReference type="SMART" id="SM00052">
    <property type="entry name" value="EAL"/>
    <property type="match status" value="1"/>
</dbReference>
<evidence type="ECO:0000313" key="4">
    <source>
        <dbReference type="Proteomes" id="UP000192330"/>
    </source>
</evidence>
<accession>A0A1W1ZMZ9</accession>
<organism evidence="3 4">
    <name type="scientific">Primorskyibacter flagellatus</name>
    <dbReference type="NCBI Taxonomy" id="1387277"/>
    <lineage>
        <taxon>Bacteria</taxon>
        <taxon>Pseudomonadati</taxon>
        <taxon>Pseudomonadota</taxon>
        <taxon>Alphaproteobacteria</taxon>
        <taxon>Rhodobacterales</taxon>
        <taxon>Roseobacteraceae</taxon>
        <taxon>Primorskyibacter</taxon>
    </lineage>
</organism>
<dbReference type="AlphaFoldDB" id="A0A1W1ZMZ9"/>
<reference evidence="3 4" key="1">
    <citation type="submission" date="2017-04" db="EMBL/GenBank/DDBJ databases">
        <authorList>
            <person name="Afonso C.L."/>
            <person name="Miller P.J."/>
            <person name="Scott M.A."/>
            <person name="Spackman E."/>
            <person name="Goraichik I."/>
            <person name="Dimitrov K.M."/>
            <person name="Suarez D.L."/>
            <person name="Swayne D.E."/>
        </authorList>
    </citation>
    <scope>NUCLEOTIDE SEQUENCE [LARGE SCALE GENOMIC DNA]</scope>
    <source>
        <strain evidence="3 4">CGMCC 1.12644</strain>
    </source>
</reference>
<dbReference type="InterPro" id="IPR000160">
    <property type="entry name" value="GGDEF_dom"/>
</dbReference>
<dbReference type="Gene3D" id="3.30.70.270">
    <property type="match status" value="1"/>
</dbReference>
<evidence type="ECO:0000259" key="1">
    <source>
        <dbReference type="PROSITE" id="PS50883"/>
    </source>
</evidence>
<dbReference type="InterPro" id="IPR035919">
    <property type="entry name" value="EAL_sf"/>
</dbReference>
<dbReference type="Gene3D" id="3.20.20.450">
    <property type="entry name" value="EAL domain"/>
    <property type="match status" value="1"/>
</dbReference>
<dbReference type="PANTHER" id="PTHR33121">
    <property type="entry name" value="CYCLIC DI-GMP PHOSPHODIESTERASE PDEF"/>
    <property type="match status" value="1"/>
</dbReference>
<name>A0A1W1ZMZ9_9RHOB</name>
<dbReference type="InterPro" id="IPR001633">
    <property type="entry name" value="EAL_dom"/>
</dbReference>
<evidence type="ECO:0000313" key="3">
    <source>
        <dbReference type="EMBL" id="SMC49633.1"/>
    </source>
</evidence>
<feature type="domain" description="EAL" evidence="1">
    <location>
        <begin position="244"/>
        <end position="499"/>
    </location>
</feature>
<dbReference type="RefSeq" id="WP_084350334.1">
    <property type="nucleotide sequence ID" value="NZ_FWYD01000002.1"/>
</dbReference>
<dbReference type="SMART" id="SM00267">
    <property type="entry name" value="GGDEF"/>
    <property type="match status" value="1"/>
</dbReference>
<evidence type="ECO:0000259" key="2">
    <source>
        <dbReference type="PROSITE" id="PS50887"/>
    </source>
</evidence>
<dbReference type="GO" id="GO:0071111">
    <property type="term" value="F:cyclic-guanylate-specific phosphodiesterase activity"/>
    <property type="evidence" value="ECO:0007669"/>
    <property type="project" value="InterPro"/>
</dbReference>
<feature type="domain" description="GGDEF" evidence="2">
    <location>
        <begin position="98"/>
        <end position="235"/>
    </location>
</feature>
<dbReference type="PANTHER" id="PTHR33121:SF70">
    <property type="entry name" value="SIGNALING PROTEIN YKOW"/>
    <property type="match status" value="1"/>
</dbReference>
<dbReference type="PROSITE" id="PS50887">
    <property type="entry name" value="GGDEF"/>
    <property type="match status" value="1"/>
</dbReference>
<dbReference type="Proteomes" id="UP000192330">
    <property type="component" value="Unassembled WGS sequence"/>
</dbReference>
<dbReference type="SUPFAM" id="SSF141868">
    <property type="entry name" value="EAL domain-like"/>
    <property type="match status" value="1"/>
</dbReference>
<sequence>MSNFVRNIFRANKHLRAAFQGPQVVAFVPAMALAAFWLLGEMAMLTIALGVPCILSLTGFFRATDADSGGVHVAEVITLNMLHPLASEVLSIARCQKKMTACLLLGFENTQALASRHGPETIIKLRDAAAERLRSVLRPGDDIYVLESDQIAILLGPVMRLDLESALQLATRVQAAAEEPAAIDRIAVYPSCSVGISLSSRLEENDAGERLLAHVEAALAEAHANGPSAIRAWSRHSRNTNADADPLESEIRAALETGEIVPWFQPQISTETGRVTGVEALARWNHPDRGILPPAAFLPSIDAAGLLPRLSEIVLQETLEAMRGWDNAGLTIATASINMTTQDLDDPRLTERLAWQLDRFNLTPHRLNIEVLEDVVANGPDDVIARNIRALAALGCGIDLDDFGTGQASISALRRFDVSRLKIDRSFITRLDTDDDQRFVVAAVIGMAERLGLDTVAEGVETVGEHALLAQLGCTHVQGFGIARPMPADRIPQWIEAHNTKLVQAPRLPRATG</sequence>
<proteinExistence type="predicted"/>
<dbReference type="InterPro" id="IPR043128">
    <property type="entry name" value="Rev_trsase/Diguanyl_cyclase"/>
</dbReference>
<gene>
    <name evidence="3" type="ORF">SAMN06295998_1029</name>
</gene>
<dbReference type="EMBL" id="FWYD01000002">
    <property type="protein sequence ID" value="SMC49633.1"/>
    <property type="molecule type" value="Genomic_DNA"/>
</dbReference>
<dbReference type="PROSITE" id="PS50883">
    <property type="entry name" value="EAL"/>
    <property type="match status" value="1"/>
</dbReference>
<dbReference type="InterPro" id="IPR050706">
    <property type="entry name" value="Cyclic-di-GMP_PDE-like"/>
</dbReference>
<dbReference type="Pfam" id="PF00563">
    <property type="entry name" value="EAL"/>
    <property type="match status" value="1"/>
</dbReference>